<feature type="transmembrane region" description="Helical" evidence="1">
    <location>
        <begin position="15"/>
        <end position="33"/>
    </location>
</feature>
<protein>
    <submittedName>
        <fullName evidence="2">Uncharacterized protein</fullName>
    </submittedName>
</protein>
<comment type="caution">
    <text evidence="2">The sequence shown here is derived from an EMBL/GenBank/DDBJ whole genome shotgun (WGS) entry which is preliminary data.</text>
</comment>
<keyword evidence="1" id="KW-0812">Transmembrane</keyword>
<name>A0A3M9N2H2_9BACT</name>
<keyword evidence="1" id="KW-0472">Membrane</keyword>
<reference evidence="2 3" key="1">
    <citation type="submission" date="2018-11" db="EMBL/GenBank/DDBJ databases">
        <title>Rufibacter latericius sp. nov., isolated from water in Baiyang Lake.</title>
        <authorList>
            <person name="Yang Y."/>
        </authorList>
    </citation>
    <scope>NUCLEOTIDE SEQUENCE [LARGE SCALE GENOMIC DNA]</scope>
    <source>
        <strain evidence="2 3">MCC P1</strain>
    </source>
</reference>
<evidence type="ECO:0000313" key="3">
    <source>
        <dbReference type="Proteomes" id="UP000271010"/>
    </source>
</evidence>
<dbReference type="OrthoDB" id="886697at2"/>
<accession>A0A3M9N2H2</accession>
<dbReference type="RefSeq" id="WP_123132062.1">
    <property type="nucleotide sequence ID" value="NZ_RJJE01000003.1"/>
</dbReference>
<keyword evidence="1" id="KW-1133">Transmembrane helix</keyword>
<sequence>MEWYKLYNPKAMNSFQFIAVTGLIMSSLAHLLLHLWGKEIASFNYLYLCWGTLFVFGSIQNLRHKPEDDDHHHHHHHH</sequence>
<feature type="transmembrane region" description="Helical" evidence="1">
    <location>
        <begin position="45"/>
        <end position="62"/>
    </location>
</feature>
<dbReference type="AlphaFoldDB" id="A0A3M9N2H2"/>
<proteinExistence type="predicted"/>
<evidence type="ECO:0000256" key="1">
    <source>
        <dbReference type="SAM" id="Phobius"/>
    </source>
</evidence>
<organism evidence="2 3">
    <name type="scientific">Rufibacter immobilis</name>
    <dbReference type="NCBI Taxonomy" id="1348778"/>
    <lineage>
        <taxon>Bacteria</taxon>
        <taxon>Pseudomonadati</taxon>
        <taxon>Bacteroidota</taxon>
        <taxon>Cytophagia</taxon>
        <taxon>Cytophagales</taxon>
        <taxon>Hymenobacteraceae</taxon>
        <taxon>Rufibacter</taxon>
    </lineage>
</organism>
<gene>
    <name evidence="2" type="ORF">EFA69_05290</name>
</gene>
<dbReference type="EMBL" id="RJJE01000003">
    <property type="protein sequence ID" value="RNI31926.1"/>
    <property type="molecule type" value="Genomic_DNA"/>
</dbReference>
<dbReference type="Proteomes" id="UP000271010">
    <property type="component" value="Unassembled WGS sequence"/>
</dbReference>
<keyword evidence="3" id="KW-1185">Reference proteome</keyword>
<evidence type="ECO:0000313" key="2">
    <source>
        <dbReference type="EMBL" id="RNI31926.1"/>
    </source>
</evidence>